<keyword evidence="3" id="KW-0436">Ligase</keyword>
<dbReference type="PANTHER" id="PTHR45527">
    <property type="entry name" value="NONRIBOSOMAL PEPTIDE SYNTHETASE"/>
    <property type="match status" value="1"/>
</dbReference>
<dbReference type="GO" id="GO:0031177">
    <property type="term" value="F:phosphopantetheine binding"/>
    <property type="evidence" value="ECO:0007669"/>
    <property type="project" value="InterPro"/>
</dbReference>
<proteinExistence type="predicted"/>
<accession>A0A9X0AR60</accession>
<keyword evidence="1" id="KW-0596">Phosphopantetheine</keyword>
<evidence type="ECO:0000256" key="2">
    <source>
        <dbReference type="ARBA" id="ARBA00022553"/>
    </source>
</evidence>
<dbReference type="GO" id="GO:0016874">
    <property type="term" value="F:ligase activity"/>
    <property type="evidence" value="ECO:0007669"/>
    <property type="project" value="UniProtKB-KW"/>
</dbReference>
<dbReference type="FunFam" id="3.30.559.10:FF:000038">
    <property type="entry name" value="Nonribosomal siderophore peptide synthase SidC"/>
    <property type="match status" value="1"/>
</dbReference>
<evidence type="ECO:0000256" key="3">
    <source>
        <dbReference type="ARBA" id="ARBA00022598"/>
    </source>
</evidence>
<evidence type="ECO:0000259" key="4">
    <source>
        <dbReference type="PROSITE" id="PS50075"/>
    </source>
</evidence>
<name>A0A9X0AR60_9HELO</name>
<dbReference type="SUPFAM" id="SSF52777">
    <property type="entry name" value="CoA-dependent acyltransferases"/>
    <property type="match status" value="5"/>
</dbReference>
<evidence type="ECO:0000313" key="6">
    <source>
        <dbReference type="Proteomes" id="UP001152300"/>
    </source>
</evidence>
<evidence type="ECO:0000313" key="5">
    <source>
        <dbReference type="EMBL" id="KAJ8067445.1"/>
    </source>
</evidence>
<feature type="domain" description="Carrier" evidence="4">
    <location>
        <begin position="287"/>
        <end position="363"/>
    </location>
</feature>
<dbReference type="InterPro" id="IPR036736">
    <property type="entry name" value="ACP-like_sf"/>
</dbReference>
<dbReference type="Pfam" id="PF00550">
    <property type="entry name" value="PP-binding"/>
    <property type="match status" value="2"/>
</dbReference>
<comment type="caution">
    <text evidence="5">The sequence shown here is derived from an EMBL/GenBank/DDBJ whole genome shotgun (WGS) entry which is preliminary data.</text>
</comment>
<evidence type="ECO:0000256" key="1">
    <source>
        <dbReference type="ARBA" id="ARBA00022450"/>
    </source>
</evidence>
<dbReference type="InterPro" id="IPR009081">
    <property type="entry name" value="PP-bd_ACP"/>
</dbReference>
<protein>
    <recommendedName>
        <fullName evidence="4">Carrier domain-containing protein</fullName>
    </recommendedName>
</protein>
<dbReference type="Gene3D" id="3.30.559.10">
    <property type="entry name" value="Chloramphenicol acetyltransferase-like domain"/>
    <property type="match status" value="2"/>
</dbReference>
<dbReference type="GO" id="GO:0044550">
    <property type="term" value="P:secondary metabolite biosynthetic process"/>
    <property type="evidence" value="ECO:0007669"/>
    <property type="project" value="TreeGrafter"/>
</dbReference>
<dbReference type="InterPro" id="IPR023213">
    <property type="entry name" value="CAT-like_dom_sf"/>
</dbReference>
<dbReference type="PROSITE" id="PS50075">
    <property type="entry name" value="CARRIER"/>
    <property type="match status" value="2"/>
</dbReference>
<organism evidence="5 6">
    <name type="scientific">Sclerotinia nivalis</name>
    <dbReference type="NCBI Taxonomy" id="352851"/>
    <lineage>
        <taxon>Eukaryota</taxon>
        <taxon>Fungi</taxon>
        <taxon>Dikarya</taxon>
        <taxon>Ascomycota</taxon>
        <taxon>Pezizomycotina</taxon>
        <taxon>Leotiomycetes</taxon>
        <taxon>Helotiales</taxon>
        <taxon>Sclerotiniaceae</taxon>
        <taxon>Sclerotinia</taxon>
    </lineage>
</organism>
<dbReference type="PANTHER" id="PTHR45527:SF1">
    <property type="entry name" value="FATTY ACID SYNTHASE"/>
    <property type="match status" value="1"/>
</dbReference>
<dbReference type="InterPro" id="IPR020806">
    <property type="entry name" value="PKS_PP-bd"/>
</dbReference>
<dbReference type="GO" id="GO:0043041">
    <property type="term" value="P:amino acid activation for nonribosomal peptide biosynthetic process"/>
    <property type="evidence" value="ECO:0007669"/>
    <property type="project" value="TreeGrafter"/>
</dbReference>
<keyword evidence="6" id="KW-1185">Reference proteome</keyword>
<dbReference type="Gene3D" id="3.30.559.30">
    <property type="entry name" value="Nonribosomal peptide synthetase, condensation domain"/>
    <property type="match status" value="3"/>
</dbReference>
<dbReference type="EMBL" id="JAPEIS010000004">
    <property type="protein sequence ID" value="KAJ8067445.1"/>
    <property type="molecule type" value="Genomic_DNA"/>
</dbReference>
<dbReference type="Proteomes" id="UP001152300">
    <property type="component" value="Unassembled WGS sequence"/>
</dbReference>
<gene>
    <name evidence="5" type="ORF">OCU04_004791</name>
</gene>
<reference evidence="5" key="1">
    <citation type="submission" date="2022-11" db="EMBL/GenBank/DDBJ databases">
        <title>Genome Resource of Sclerotinia nivalis Strain SnTB1, a Plant Pathogen Isolated from American Ginseng.</title>
        <authorList>
            <person name="Fan S."/>
        </authorList>
    </citation>
    <scope>NUCLEOTIDE SEQUENCE</scope>
    <source>
        <strain evidence="5">SnTB1</strain>
    </source>
</reference>
<feature type="domain" description="Carrier" evidence="4">
    <location>
        <begin position="822"/>
        <end position="895"/>
    </location>
</feature>
<dbReference type="Pfam" id="PF00668">
    <property type="entry name" value="Condensation"/>
    <property type="match status" value="3"/>
</dbReference>
<dbReference type="SMART" id="SM00823">
    <property type="entry name" value="PKS_PP"/>
    <property type="match status" value="2"/>
</dbReference>
<dbReference type="GO" id="GO:0005737">
    <property type="term" value="C:cytoplasm"/>
    <property type="evidence" value="ECO:0007669"/>
    <property type="project" value="TreeGrafter"/>
</dbReference>
<keyword evidence="2" id="KW-0597">Phosphoprotein</keyword>
<dbReference type="OrthoDB" id="416786at2759"/>
<dbReference type="Gene3D" id="1.10.1200.10">
    <property type="entry name" value="ACP-like"/>
    <property type="match status" value="2"/>
</dbReference>
<dbReference type="InterPro" id="IPR001242">
    <property type="entry name" value="Condensation_dom"/>
</dbReference>
<dbReference type="CDD" id="cd19542">
    <property type="entry name" value="CT_NRPS-like"/>
    <property type="match status" value="1"/>
</dbReference>
<dbReference type="SUPFAM" id="SSF47336">
    <property type="entry name" value="ACP-like"/>
    <property type="match status" value="2"/>
</dbReference>
<sequence length="1323" mass="146859">MNIAIRKSSLSLSIYPISSNNSILALQTLNRKLKNFWVKRLGDYSCPPIINDEVNEDQIEAQVSTRILKSSLSLLEAFASRLHVTLPSLTQAIFGLAIAKLLSINDFVFGLVLSGRTVPVPNIEKLLAPTITTVPQRIDLRKNDATMLGILTSLQKFSGQMLQFQHSSPRSIHKWVEADRPLFNCLFSFIKPGEEEADNGLWKLLESYMPPDYPFAVEFEARHPSNDLVIRAGYTSEFGSASKVDNLLEMIELLIDTISKSDDISIKILGIQPNLNPSSSSEVFDDGEELPDEQTIKTVLLGLGDFASDNVSRNSTFFRLGIDSVIAIRFAKELRSVGLEVSSSDIGRHPSIAALARAIASKSKTQSTVKPIAVKTSNLLDQHEASIPLLTEDDRITDIYASTPLQTGILTQTVATGGKLYLHHPAVKLSANVDIERLKKAWAAVIESHDILRTTFHYFEGSANPWLAAVHENPNIQWVEEQASGWIDQSIEKIVENTSFPTPDSFSKTPLKVTILNSFFMKVLVISIHHSLYDGWSLPLIFDSLSIAYSQGISKPMTPFSDAAKLINERQGKSVEFWLNRLDNYQSIPIPSSITPTETTSFAKTTIQMPVSEILQRCQEMNINLQSAALLAYAKTLYCFVKRRDIVFGHVVSGRSLPLPDVEQVLGPLFNTVPFRIALDNPLLGNQDYKFWRQENVFTDGALLDALFVFQKVGETDGPQSEKLWTLMDMEDSRDATEYGLNVEVEQGTDEVIISAGSPAGRINTEDLGLICNTFDHALRDILENPQRSVVAYPEQLHDLPLESTPKSKTENSEDHSDVANAPMLEVVRVALAEVANLPIESVSLQTSIFSLGVDSIAAIRVASICRRRDVPISVADILQGNSLGGIVRILVSKSKANTQQQDERKELLSPESKASALSLLKYPEDTVEEILPVIAGQEYHLASWLKSGRTFYEPTWAFQACEKIDTTRLSTVWKDLQLRHPILRTVFTAPTSEFSYQIVLKPEVINDETFTILPTQSTNEDLVSAVKRQVYHWAQHPATLFTPPISLCVVQTEAADAVLFKIHHSLYDAWSMIALIKEVCALYTKPESVLPATPDFVSFVKYTYSSLSSPSALAEQKSYWSSALRSAQRTILAPVTEDKENEQDMTQIFVWIKRAIPHLSTLHTLACANRTSVNTIIMLAFARALARITRTTSPTFGFFQVGRSSSFEGAETVLAPTVNLLPVSIAVSAGGEKEILENIQRDMSKRVVWEQSRLMDVVTWARGVDTVEELEPLFNASLNLLFHKPGEDSTISKESEELLKPLNIGVPTDFAPNKRIGGETAV</sequence>